<gene>
    <name evidence="2" type="ORF">F6R98_02465</name>
</gene>
<dbReference type="OrthoDB" id="9811133at2"/>
<evidence type="ECO:0000313" key="3">
    <source>
        <dbReference type="Proteomes" id="UP000325755"/>
    </source>
</evidence>
<keyword evidence="3" id="KW-1185">Reference proteome</keyword>
<feature type="region of interest" description="Disordered" evidence="1">
    <location>
        <begin position="85"/>
        <end position="123"/>
    </location>
</feature>
<organism evidence="2 3">
    <name type="scientific">Candidatus Methylospira mobilis</name>
    <dbReference type="NCBI Taxonomy" id="1808979"/>
    <lineage>
        <taxon>Bacteria</taxon>
        <taxon>Pseudomonadati</taxon>
        <taxon>Pseudomonadota</taxon>
        <taxon>Gammaproteobacteria</taxon>
        <taxon>Methylococcales</taxon>
        <taxon>Methylococcaceae</taxon>
        <taxon>Candidatus Methylospira</taxon>
    </lineage>
</organism>
<dbReference type="AlphaFoldDB" id="A0A5Q0BIH1"/>
<evidence type="ECO:0000313" key="2">
    <source>
        <dbReference type="EMBL" id="QFY41626.1"/>
    </source>
</evidence>
<feature type="compositionally biased region" description="Basic and acidic residues" evidence="1">
    <location>
        <begin position="110"/>
        <end position="123"/>
    </location>
</feature>
<evidence type="ECO:0000256" key="1">
    <source>
        <dbReference type="SAM" id="MobiDB-lite"/>
    </source>
</evidence>
<reference evidence="2 3" key="1">
    <citation type="submission" date="2019-09" db="EMBL/GenBank/DDBJ databases">
        <title>Ecophysiology of the spiral-shaped methanotroph Methylospira mobilis as revealed by the complete genome sequence.</title>
        <authorList>
            <person name="Oshkin I.Y."/>
            <person name="Dedysh S.N."/>
            <person name="Miroshnikov K."/>
            <person name="Danilova O.V."/>
            <person name="Hakobyan A."/>
            <person name="Liesack W."/>
        </authorList>
    </citation>
    <scope>NUCLEOTIDE SEQUENCE [LARGE SCALE GENOMIC DNA]</scope>
    <source>
        <strain evidence="2 3">Shm1</strain>
    </source>
</reference>
<dbReference type="KEGG" id="mmob:F6R98_02465"/>
<dbReference type="Proteomes" id="UP000325755">
    <property type="component" value="Chromosome"/>
</dbReference>
<sequence>MNSNIVRFNKGAIKTPGSPDKRYAGAAVLMSKEEAMEAAFGMDAAIETLPVFIDDAQEAEIQRQVKMKLDSHLFHFFEGRRNGARLSATPQSTPIPSEPNRKPFWWYSQPRRETAARDHTRVS</sequence>
<protein>
    <submittedName>
        <fullName evidence="2">Uncharacterized protein</fullName>
    </submittedName>
</protein>
<accession>A0A5Q0BIH1</accession>
<name>A0A5Q0BIH1_9GAMM</name>
<dbReference type="EMBL" id="CP044205">
    <property type="protein sequence ID" value="QFY41626.1"/>
    <property type="molecule type" value="Genomic_DNA"/>
</dbReference>
<proteinExistence type="predicted"/>
<dbReference type="RefSeq" id="WP_153247610.1">
    <property type="nucleotide sequence ID" value="NZ_CP044205.1"/>
</dbReference>
<dbReference type="InParanoid" id="A0A5Q0BIH1"/>